<keyword evidence="2" id="KW-1185">Reference proteome</keyword>
<evidence type="ECO:0000313" key="2">
    <source>
        <dbReference type="Proteomes" id="UP000468687"/>
    </source>
</evidence>
<protein>
    <submittedName>
        <fullName evidence="1">Uncharacterized protein</fullName>
    </submittedName>
</protein>
<name>A0A6P0HHV6_9ACTN</name>
<dbReference type="RefSeq" id="WP_163771196.1">
    <property type="nucleotide sequence ID" value="NZ_JAAGXA010000003.1"/>
</dbReference>
<gene>
    <name evidence="1" type="ORF">G3T38_06045</name>
</gene>
<dbReference type="AlphaFoldDB" id="A0A6P0HHV6"/>
<comment type="caution">
    <text evidence="1">The sequence shown here is derived from an EMBL/GenBank/DDBJ whole genome shotgun (WGS) entry which is preliminary data.</text>
</comment>
<reference evidence="1 2" key="1">
    <citation type="journal article" date="2014" name="Int. J. Syst. Evol. Microbiol.">
        <title>Nocardioides zeae sp. nov., isolated from the stem of Zea mays.</title>
        <authorList>
            <person name="Glaeser S.P."/>
            <person name="McInroy J.A."/>
            <person name="Busse H.J."/>
            <person name="Kampfer P."/>
        </authorList>
    </citation>
    <scope>NUCLEOTIDE SEQUENCE [LARGE SCALE GENOMIC DNA]</scope>
    <source>
        <strain evidence="1 2">JCM 30728</strain>
    </source>
</reference>
<evidence type="ECO:0000313" key="1">
    <source>
        <dbReference type="EMBL" id="NEN77834.1"/>
    </source>
</evidence>
<dbReference type="Proteomes" id="UP000468687">
    <property type="component" value="Unassembled WGS sequence"/>
</dbReference>
<dbReference type="EMBL" id="JAAGXA010000003">
    <property type="protein sequence ID" value="NEN77834.1"/>
    <property type="molecule type" value="Genomic_DNA"/>
</dbReference>
<organism evidence="1 2">
    <name type="scientific">Nocardioides zeae</name>
    <dbReference type="NCBI Taxonomy" id="1457234"/>
    <lineage>
        <taxon>Bacteria</taxon>
        <taxon>Bacillati</taxon>
        <taxon>Actinomycetota</taxon>
        <taxon>Actinomycetes</taxon>
        <taxon>Propionibacteriales</taxon>
        <taxon>Nocardioidaceae</taxon>
        <taxon>Nocardioides</taxon>
    </lineage>
</organism>
<accession>A0A6P0HHV6</accession>
<proteinExistence type="predicted"/>
<sequence>MAARRTSPAQARRRARYVAGPSLDLRLTLDAAGAEQMLVNLRSDGELPLVQRLLEVFDGAVAVSLCRVERERRTPLAVALAEQRPVTWLGADLLEIAAADRAAAA</sequence>